<dbReference type="PANTHER" id="PTHR43047:SF72">
    <property type="entry name" value="OSMOSENSING HISTIDINE PROTEIN KINASE SLN1"/>
    <property type="match status" value="1"/>
</dbReference>
<feature type="region of interest" description="Disordered" evidence="7">
    <location>
        <begin position="1077"/>
        <end position="1135"/>
    </location>
</feature>
<dbReference type="SMART" id="SM00387">
    <property type="entry name" value="HATPase_c"/>
    <property type="match status" value="1"/>
</dbReference>
<dbReference type="PROSITE" id="PS50110">
    <property type="entry name" value="RESPONSE_REGULATORY"/>
    <property type="match status" value="1"/>
</dbReference>
<evidence type="ECO:0000256" key="2">
    <source>
        <dbReference type="ARBA" id="ARBA00012438"/>
    </source>
</evidence>
<dbReference type="PANTHER" id="PTHR43047">
    <property type="entry name" value="TWO-COMPONENT HISTIDINE PROTEIN KINASE"/>
    <property type="match status" value="1"/>
</dbReference>
<dbReference type="Pfam" id="PF02518">
    <property type="entry name" value="HATPase_c"/>
    <property type="match status" value="1"/>
</dbReference>
<feature type="compositionally biased region" description="Polar residues" evidence="7">
    <location>
        <begin position="403"/>
        <end position="426"/>
    </location>
</feature>
<name>A0A3D8T6H0_9EURO</name>
<evidence type="ECO:0000259" key="8">
    <source>
        <dbReference type="PROSITE" id="PS50109"/>
    </source>
</evidence>
<dbReference type="InterPro" id="IPR036097">
    <property type="entry name" value="HisK_dim/P_sf"/>
</dbReference>
<dbReference type="GO" id="GO:0009927">
    <property type="term" value="F:histidine phosphotransfer kinase activity"/>
    <property type="evidence" value="ECO:0007669"/>
    <property type="project" value="TreeGrafter"/>
</dbReference>
<dbReference type="PRINTS" id="PR00344">
    <property type="entry name" value="BCTRLSENSOR"/>
</dbReference>
<dbReference type="PROSITE" id="PS50109">
    <property type="entry name" value="HIS_KIN"/>
    <property type="match status" value="1"/>
</dbReference>
<dbReference type="SMART" id="SM00448">
    <property type="entry name" value="REC"/>
    <property type="match status" value="1"/>
</dbReference>
<feature type="compositionally biased region" description="Basic and acidic residues" evidence="7">
    <location>
        <begin position="1041"/>
        <end position="1064"/>
    </location>
</feature>
<dbReference type="CDD" id="cd00082">
    <property type="entry name" value="HisKA"/>
    <property type="match status" value="1"/>
</dbReference>
<feature type="compositionally biased region" description="Basic and acidic residues" evidence="7">
    <location>
        <begin position="275"/>
        <end position="306"/>
    </location>
</feature>
<feature type="modified residue" description="4-aspartylphosphate" evidence="6">
    <location>
        <position position="1184"/>
    </location>
</feature>
<dbReference type="STRING" id="1810919.A0A3D8T6H0"/>
<feature type="region of interest" description="Disordered" evidence="7">
    <location>
        <begin position="639"/>
        <end position="671"/>
    </location>
</feature>
<dbReference type="InterPro" id="IPR004358">
    <property type="entry name" value="Sig_transdc_His_kin-like_C"/>
</dbReference>
<sequence>MPSDDHLFNLAKEREFYRFIPPDHVSYPYAPFDAAGRKAFVPTPSRDNALTSFAQLGAMRLGALRAIISLFTPTQQYIVAEATGSPDDDILAGCCVLPIEKSICVDISTPASDRPNPTLMRDGALVISDLDESQNAERYAIPKQLFNGRFYVGVPIITPRGNTVGSYAVLDPQPRPSGVDDRSIAFMRDMAATVMRYLDTMHLKYEHAQARKMIVGLGSFVEGKATLRDSWLESNEQDGARGRTGDEAVEGLLNKRQQDLQEARDTTRRQLPHRPAKDDSSSPDSDRLDTKPKDGKKVQEVPDVRPGRHRRKESLQEKATFRAEPSSDILPDDDGVQGALQEIFSRAANLIRESIAVEGVAFLDARVESFGGLVGYEFHQDREPRSGSDTTTTSEDSLDSGQDESTTTCRTLGSSTSHFSTIDANSKSGSKLTVHKYPVREDLLKAMMNRYPSGKIFNYNEDGSLSDDSNNSGSTATSRRSGSTKNSKRRKRSHEQDADDLHKVLDGARSVIFLPLWDSHKSRWLSGLLVWTKTPHRLFTAENELAYLRAFGNSVMASVHKLDIEMADKAKTNLVSSISHELRSPLHGILGTADILSDTAMNALQYGMVHTIESCGRTLLDTINHLLDFTYIDKFKKDRGPKRKHAKPSIPSDQDRGSLKRNPSSSSENTFADTQLDAVLEEVVESIFAGHSFYHHTRRGGGGSKTAVISAKQVTIIFDIQEADEWRFYTQAGCWRRILLNVFSNALKYTQQGFVYLGLKVVEGAEDAGPRRSSNESSDSETGATKCTVVLTVKDTGQGIGAAFLRNGLFTPFSQEDALAPGSGLGLSIVRKALASLHGTIEVSSEKDKGTEITIHVPMSLVPSTSDESSTTAAYRSIRQEAQGKTLGLVGFGSSLASERDATLSSSLTRLCEEWFHLSVKKVSLKDNPPTACDFYLMVHTDLDDPDAAGNQALNLDEPNKLSPLIVICQSPEAAHRMFARSQSHNRESIIEFISQPCGPRKLAKTLELCLRRMEGNDAAQGEETRWVEIPESSHLPLDIGPRDAPDERMKVSKRPATETKEVQDVEAQITHEIRAQQAGEQQQHLKNSLTESLSPASEKAPDPGSVGPATPTEEAGAKGSDPDSSNTNPPPTVLLVEDNRINLDILVAYTKKEGWTSATARNGLEAYETFAAHPGKFSLVIIDISMPVMDGFEASQKIRQFERRYFDEYPEKRPPWGATTIAALTGLDSKDAQQEAFASGINVFLTKPMSRGKVRELLKSL</sequence>
<proteinExistence type="predicted"/>
<dbReference type="InterPro" id="IPR001789">
    <property type="entry name" value="Sig_transdc_resp-reg_receiver"/>
</dbReference>
<dbReference type="GO" id="GO:0005886">
    <property type="term" value="C:plasma membrane"/>
    <property type="evidence" value="ECO:0007669"/>
    <property type="project" value="TreeGrafter"/>
</dbReference>
<feature type="region of interest" description="Disordered" evidence="7">
    <location>
        <begin position="460"/>
        <end position="499"/>
    </location>
</feature>
<keyword evidence="5" id="KW-0418">Kinase</keyword>
<gene>
    <name evidence="10" type="ORF">DSM5745_00940</name>
</gene>
<dbReference type="AlphaFoldDB" id="A0A3D8T6H0"/>
<dbReference type="EMBL" id="PVWQ01000001">
    <property type="protein sequence ID" value="RDW93618.1"/>
    <property type="molecule type" value="Genomic_DNA"/>
</dbReference>
<keyword evidence="3 6" id="KW-0597">Phosphoprotein</keyword>
<feature type="domain" description="Response regulatory" evidence="9">
    <location>
        <begin position="1133"/>
        <end position="1262"/>
    </location>
</feature>
<dbReference type="SMART" id="SM00388">
    <property type="entry name" value="HisKA"/>
    <property type="match status" value="1"/>
</dbReference>
<dbReference type="Pfam" id="PF00072">
    <property type="entry name" value="Response_reg"/>
    <property type="match status" value="1"/>
</dbReference>
<dbReference type="SUPFAM" id="SSF52172">
    <property type="entry name" value="CheY-like"/>
    <property type="match status" value="1"/>
</dbReference>
<evidence type="ECO:0000256" key="3">
    <source>
        <dbReference type="ARBA" id="ARBA00022553"/>
    </source>
</evidence>
<keyword evidence="4" id="KW-0808">Transferase</keyword>
<dbReference type="Gene3D" id="3.30.565.10">
    <property type="entry name" value="Histidine kinase-like ATPase, C-terminal domain"/>
    <property type="match status" value="1"/>
</dbReference>
<dbReference type="SUPFAM" id="SSF47384">
    <property type="entry name" value="Homodimeric domain of signal transducing histidine kinase"/>
    <property type="match status" value="1"/>
</dbReference>
<feature type="compositionally biased region" description="Low complexity" evidence="7">
    <location>
        <begin position="462"/>
        <end position="483"/>
    </location>
</feature>
<dbReference type="GO" id="GO:0000155">
    <property type="term" value="F:phosphorelay sensor kinase activity"/>
    <property type="evidence" value="ECO:0007669"/>
    <property type="project" value="InterPro"/>
</dbReference>
<dbReference type="SUPFAM" id="SSF55781">
    <property type="entry name" value="GAF domain-like"/>
    <property type="match status" value="1"/>
</dbReference>
<dbReference type="Gene3D" id="1.10.287.130">
    <property type="match status" value="1"/>
</dbReference>
<evidence type="ECO:0000313" key="10">
    <source>
        <dbReference type="EMBL" id="RDW93618.1"/>
    </source>
</evidence>
<feature type="region of interest" description="Disordered" evidence="7">
    <location>
        <begin position="1018"/>
        <end position="1064"/>
    </location>
</feature>
<dbReference type="GeneID" id="38111310"/>
<dbReference type="InterPro" id="IPR011006">
    <property type="entry name" value="CheY-like_superfamily"/>
</dbReference>
<dbReference type="EC" id="2.7.13.3" evidence="2"/>
<evidence type="ECO:0000256" key="6">
    <source>
        <dbReference type="PROSITE-ProRule" id="PRU00169"/>
    </source>
</evidence>
<dbReference type="FunFam" id="1.10.287.130:FF:000023">
    <property type="entry name" value="Sensor histidine kinase/response regulator, putative"/>
    <property type="match status" value="1"/>
</dbReference>
<dbReference type="InterPro" id="IPR036890">
    <property type="entry name" value="HATPase_C_sf"/>
</dbReference>
<comment type="catalytic activity">
    <reaction evidence="1">
        <text>ATP + protein L-histidine = ADP + protein N-phospho-L-histidine.</text>
        <dbReference type="EC" id="2.7.13.3"/>
    </reaction>
</comment>
<dbReference type="InterPro" id="IPR005467">
    <property type="entry name" value="His_kinase_dom"/>
</dbReference>
<dbReference type="RefSeq" id="XP_026608801.1">
    <property type="nucleotide sequence ID" value="XM_026742956.1"/>
</dbReference>
<feature type="region of interest" description="Disordered" evidence="7">
    <location>
        <begin position="378"/>
        <end position="426"/>
    </location>
</feature>
<feature type="compositionally biased region" description="Polar residues" evidence="7">
    <location>
        <begin position="661"/>
        <end position="671"/>
    </location>
</feature>
<evidence type="ECO:0000256" key="4">
    <source>
        <dbReference type="ARBA" id="ARBA00022679"/>
    </source>
</evidence>
<comment type="caution">
    <text evidence="10">The sequence shown here is derived from an EMBL/GenBank/DDBJ whole genome shotgun (WGS) entry which is preliminary data.</text>
</comment>
<feature type="region of interest" description="Disordered" evidence="7">
    <location>
        <begin position="257"/>
        <end position="334"/>
    </location>
</feature>
<protein>
    <recommendedName>
        <fullName evidence="2">histidine kinase</fullName>
        <ecNumber evidence="2">2.7.13.3</ecNumber>
    </recommendedName>
</protein>
<dbReference type="CDD" id="cd17546">
    <property type="entry name" value="REC_hyHK_CKI1_RcsC-like"/>
    <property type="match status" value="1"/>
</dbReference>
<dbReference type="InterPro" id="IPR003594">
    <property type="entry name" value="HATPase_dom"/>
</dbReference>
<accession>A0A3D8T6H0</accession>
<dbReference type="OrthoDB" id="303614at2759"/>
<feature type="compositionally biased region" description="Basic and acidic residues" evidence="7">
    <location>
        <begin position="257"/>
        <end position="268"/>
    </location>
</feature>
<evidence type="ECO:0000313" key="11">
    <source>
        <dbReference type="Proteomes" id="UP000256690"/>
    </source>
</evidence>
<feature type="compositionally biased region" description="Polar residues" evidence="7">
    <location>
        <begin position="1079"/>
        <end position="1096"/>
    </location>
</feature>
<keyword evidence="11" id="KW-1185">Reference proteome</keyword>
<evidence type="ECO:0000256" key="7">
    <source>
        <dbReference type="SAM" id="MobiDB-lite"/>
    </source>
</evidence>
<dbReference type="Proteomes" id="UP000256690">
    <property type="component" value="Unassembled WGS sequence"/>
</dbReference>
<evidence type="ECO:0000259" key="9">
    <source>
        <dbReference type="PROSITE" id="PS50110"/>
    </source>
</evidence>
<organism evidence="10 11">
    <name type="scientific">Aspergillus mulundensis</name>
    <dbReference type="NCBI Taxonomy" id="1810919"/>
    <lineage>
        <taxon>Eukaryota</taxon>
        <taxon>Fungi</taxon>
        <taxon>Dikarya</taxon>
        <taxon>Ascomycota</taxon>
        <taxon>Pezizomycotina</taxon>
        <taxon>Eurotiomycetes</taxon>
        <taxon>Eurotiomycetidae</taxon>
        <taxon>Eurotiales</taxon>
        <taxon>Aspergillaceae</taxon>
        <taxon>Aspergillus</taxon>
        <taxon>Aspergillus subgen. Nidulantes</taxon>
    </lineage>
</organism>
<dbReference type="Gene3D" id="3.40.50.2300">
    <property type="match status" value="1"/>
</dbReference>
<evidence type="ECO:0000256" key="5">
    <source>
        <dbReference type="ARBA" id="ARBA00022777"/>
    </source>
</evidence>
<reference evidence="10 11" key="1">
    <citation type="journal article" date="2018" name="IMA Fungus">
        <title>IMA Genome-F 9: Draft genome sequence of Annulohypoxylon stygium, Aspergillus mulundensis, Berkeleyomyces basicola (syn. Thielaviopsis basicola), Ceratocystis smalleyi, two Cercospora beticola strains, Coleophoma cylindrospora, Fusarium fracticaudum, Phialophora cf. hyalina, and Morchella septimelata.</title>
        <authorList>
            <person name="Wingfield B.D."/>
            <person name="Bills G.F."/>
            <person name="Dong Y."/>
            <person name="Huang W."/>
            <person name="Nel W.J."/>
            <person name="Swalarsk-Parry B.S."/>
            <person name="Vaghefi N."/>
            <person name="Wilken P.M."/>
            <person name="An Z."/>
            <person name="de Beer Z.W."/>
            <person name="De Vos L."/>
            <person name="Chen L."/>
            <person name="Duong T.A."/>
            <person name="Gao Y."/>
            <person name="Hammerbacher A."/>
            <person name="Kikkert J.R."/>
            <person name="Li Y."/>
            <person name="Li H."/>
            <person name="Li K."/>
            <person name="Li Q."/>
            <person name="Liu X."/>
            <person name="Ma X."/>
            <person name="Naidoo K."/>
            <person name="Pethybridge S.J."/>
            <person name="Sun J."/>
            <person name="Steenkamp E.T."/>
            <person name="van der Nest M.A."/>
            <person name="van Wyk S."/>
            <person name="Wingfield M.J."/>
            <person name="Xiong C."/>
            <person name="Yue Q."/>
            <person name="Zhang X."/>
        </authorList>
    </citation>
    <scope>NUCLEOTIDE SEQUENCE [LARGE SCALE GENOMIC DNA]</scope>
    <source>
        <strain evidence="10 11">DSM 5745</strain>
    </source>
</reference>
<dbReference type="InterPro" id="IPR003661">
    <property type="entry name" value="HisK_dim/P_dom"/>
</dbReference>
<dbReference type="FunFam" id="3.30.450.40:FF:000083">
    <property type="entry name" value="Sensor histidine kinase/response regulator, putative (AFU_orthologue AFUA_4G00660)"/>
    <property type="match status" value="1"/>
</dbReference>
<feature type="domain" description="Histidine kinase" evidence="8">
    <location>
        <begin position="577"/>
        <end position="861"/>
    </location>
</feature>
<dbReference type="SUPFAM" id="SSF55874">
    <property type="entry name" value="ATPase domain of HSP90 chaperone/DNA topoisomerase II/histidine kinase"/>
    <property type="match status" value="1"/>
</dbReference>
<dbReference type="Pfam" id="PF00512">
    <property type="entry name" value="HisKA"/>
    <property type="match status" value="1"/>
</dbReference>
<evidence type="ECO:0000256" key="1">
    <source>
        <dbReference type="ARBA" id="ARBA00000085"/>
    </source>
</evidence>